<evidence type="ECO:0000313" key="9">
    <source>
        <dbReference type="EMBL" id="AFY17079.1"/>
    </source>
</evidence>
<dbReference type="NCBIfam" id="TIGR04178">
    <property type="entry name" value="exo_archaeo"/>
    <property type="match status" value="1"/>
</dbReference>
<dbReference type="AlphaFoldDB" id="K9NBD2"/>
<evidence type="ECO:0000256" key="4">
    <source>
        <dbReference type="ARBA" id="ARBA00022692"/>
    </source>
</evidence>
<keyword evidence="2" id="KW-1003">Cell membrane</keyword>
<sequence length="308" mass="33554">MASKGNDTLPGPIAGPHDRWSAWRDFPGPQRQRVGGYVALVALVVLFFIQPLVRLMLHAAQNPLHSHIPLVPLIAGYLLYVQRRPRVAGYRTSIGGAMSLVSIGVAALAAGIWWRGSLSVNDALALEALAFVSFVAAGGFLFLGSRWIVAAAFPISFLIFMVPMPDAVANELEIASMKASADVAAWLLTITGTPLLRDGQVFALPGVVLEVAQECSGIRSSWVLFITSLLASHLLLRGPWRRIVLVAFVIPLGIVRNGFRILVIGLMCVYIGPHMIDSLIHRHGGPLFFVLSLGPLFLFLLWLRRQEQ</sequence>
<feature type="transmembrane region" description="Helical" evidence="8">
    <location>
        <begin position="93"/>
        <end position="114"/>
    </location>
</feature>
<keyword evidence="3" id="KW-0645">Protease</keyword>
<dbReference type="InterPro" id="IPR013426">
    <property type="entry name" value="EpsH-like"/>
</dbReference>
<evidence type="ECO:0000256" key="3">
    <source>
        <dbReference type="ARBA" id="ARBA00022670"/>
    </source>
</evidence>
<evidence type="ECO:0000256" key="1">
    <source>
        <dbReference type="ARBA" id="ARBA00004651"/>
    </source>
</evidence>
<feature type="transmembrane region" description="Helical" evidence="8">
    <location>
        <begin position="34"/>
        <end position="52"/>
    </location>
</feature>
<accession>K9NBD2</accession>
<name>K9NBD2_9BACT</name>
<reference evidence="9" key="1">
    <citation type="submission" date="2012-09" db="EMBL/GenBank/DDBJ databases">
        <title>Inhibition of the growth of Bacillus subtilis by a novel anti-bacterial protein from the soil metagenome.</title>
        <authorList>
            <person name="O'Mahony M.M."/>
            <person name="Henneberger R."/>
            <person name="Doohan F."/>
            <person name="Marchesi J.R."/>
            <person name="Dobson A.D.W."/>
        </authorList>
    </citation>
    <scope>NUCLEOTIDE SEQUENCE</scope>
</reference>
<keyword evidence="7 8" id="KW-0472">Membrane</keyword>
<evidence type="ECO:0000256" key="2">
    <source>
        <dbReference type="ARBA" id="ARBA00022475"/>
    </source>
</evidence>
<dbReference type="GO" id="GO:0005886">
    <property type="term" value="C:plasma membrane"/>
    <property type="evidence" value="ECO:0007669"/>
    <property type="project" value="UniProtKB-SubCell"/>
</dbReference>
<comment type="subcellular location">
    <subcellularLocation>
        <location evidence="1">Cell membrane</location>
        <topology evidence="1">Multi-pass membrane protein</topology>
    </subcellularLocation>
</comment>
<protein>
    <submittedName>
        <fullName evidence="9">Eight transmembrane protein EpsH</fullName>
    </submittedName>
</protein>
<proteinExistence type="predicted"/>
<keyword evidence="6 8" id="KW-1133">Transmembrane helix</keyword>
<feature type="transmembrane region" description="Helical" evidence="8">
    <location>
        <begin position="284"/>
        <end position="303"/>
    </location>
</feature>
<feature type="transmembrane region" description="Helical" evidence="8">
    <location>
        <begin position="64"/>
        <end position="81"/>
    </location>
</feature>
<organism evidence="9">
    <name type="scientific">uncultured bacterium 'To-T 020 P12'</name>
    <dbReference type="NCBI Taxonomy" id="1263626"/>
    <lineage>
        <taxon>Bacteria</taxon>
        <taxon>environmental samples</taxon>
    </lineage>
</organism>
<dbReference type="GO" id="GO:0008233">
    <property type="term" value="F:peptidase activity"/>
    <property type="evidence" value="ECO:0007669"/>
    <property type="project" value="UniProtKB-KW"/>
</dbReference>
<dbReference type="Pfam" id="PF09721">
    <property type="entry name" value="Exosortase_EpsH"/>
    <property type="match status" value="1"/>
</dbReference>
<keyword evidence="4 8" id="KW-0812">Transmembrane</keyword>
<evidence type="ECO:0000256" key="5">
    <source>
        <dbReference type="ARBA" id="ARBA00022801"/>
    </source>
</evidence>
<dbReference type="InterPro" id="IPR026392">
    <property type="entry name" value="Exo/Archaeosortase_dom"/>
</dbReference>
<dbReference type="InterPro" id="IPR019127">
    <property type="entry name" value="Exosortase"/>
</dbReference>
<evidence type="ECO:0000256" key="7">
    <source>
        <dbReference type="ARBA" id="ARBA00023136"/>
    </source>
</evidence>
<dbReference type="GO" id="GO:0006508">
    <property type="term" value="P:proteolysis"/>
    <property type="evidence" value="ECO:0007669"/>
    <property type="project" value="UniProtKB-KW"/>
</dbReference>
<feature type="transmembrane region" description="Helical" evidence="8">
    <location>
        <begin position="134"/>
        <end position="162"/>
    </location>
</feature>
<dbReference type="NCBIfam" id="TIGR02602">
    <property type="entry name" value="8TM_EpsH"/>
    <property type="match status" value="1"/>
</dbReference>
<evidence type="ECO:0000256" key="8">
    <source>
        <dbReference type="SAM" id="Phobius"/>
    </source>
</evidence>
<feature type="transmembrane region" description="Helical" evidence="8">
    <location>
        <begin position="216"/>
        <end position="236"/>
    </location>
</feature>
<evidence type="ECO:0000256" key="6">
    <source>
        <dbReference type="ARBA" id="ARBA00022989"/>
    </source>
</evidence>
<keyword evidence="5" id="KW-0378">Hydrolase</keyword>
<dbReference type="EMBL" id="JX846920">
    <property type="protein sequence ID" value="AFY17079.1"/>
    <property type="molecule type" value="Genomic_DNA"/>
</dbReference>
<feature type="transmembrane region" description="Helical" evidence="8">
    <location>
        <begin position="243"/>
        <end position="272"/>
    </location>
</feature>